<name>A0A2Z4FKV1_9DELT</name>
<keyword evidence="2" id="KW-0964">Secreted</keyword>
<dbReference type="Gene3D" id="4.10.1080.10">
    <property type="entry name" value="TSP type-3 repeat"/>
    <property type="match status" value="1"/>
</dbReference>
<dbReference type="PANTHER" id="PTHR37467">
    <property type="entry name" value="EXPORTED CALCIUM-BINDING GLYCOPROTEIN-RELATED"/>
    <property type="match status" value="1"/>
</dbReference>
<comment type="subcellular location">
    <subcellularLocation>
        <location evidence="1">Secreted</location>
    </subcellularLocation>
</comment>
<dbReference type="Proteomes" id="UP000249799">
    <property type="component" value="Chromosome"/>
</dbReference>
<evidence type="ECO:0000256" key="5">
    <source>
        <dbReference type="SAM" id="MobiDB-lite"/>
    </source>
</evidence>
<dbReference type="EMBL" id="CP030032">
    <property type="protein sequence ID" value="AWV89460.1"/>
    <property type="molecule type" value="Genomic_DNA"/>
</dbReference>
<feature type="region of interest" description="Disordered" evidence="5">
    <location>
        <begin position="411"/>
        <end position="430"/>
    </location>
</feature>
<protein>
    <recommendedName>
        <fullName evidence="8">VWFA domain-containing protein</fullName>
    </recommendedName>
</protein>
<dbReference type="PANTHER" id="PTHR37467:SF1">
    <property type="entry name" value="EXPORTED CALCIUM-BINDING GLYCOPROTEIN"/>
    <property type="match status" value="1"/>
</dbReference>
<sequence length="637" mass="68414">MCLIPLLSCTDVGLYSPGKEPKQSDRLSLTGRVCTEDPLRAKFPMRVIVLADQAAGPLFSDYDAAGLRAGALNDFVRTTLNQSNVEMAVIGYGGRPEKLAPTDGAFTRNPGELFNAVNRLTLAKPCQGERCRDYREALRNARALIEDDLAATPKGERLRTHYALVMINAGPQQPIAVGSDCCQGTTLECIEDNDQPSPACETQLDAGIIASMRKYAISQGAAGLGFQAMHLAAEADDAINLQVQDAMEAMAFAGGGAYQRFNNASGFSINTIELLRSRAEMRPKLLMASNINALADPDGPVVDSDGDGLSDAEELRLGTDPTNPDTDGDAISDLVEALMGLDPLHFDRPAACSAIVPADRDTDLDGLTDCEEALLGTDPTLVDTDGDGIPDRLELIQGTDYLNPDTQADTDGDGVSNGEELLQHTDPRSTDTRAHLSFGYRYEVNDLGRMESLVADRPRFVTGVHITAISEATTAGVGELFFDPAGPTLQWRDADDGVPGPPVLIDAAGVFELDSARSAGLPDDQKRKISVDINPTLLPDEARSETIRVVAEQRHCMDYTIRNIKLMSTVELADGTPAGINNILLYFNTAVGGRLDAPGPFRMAQIPVLYRPPNTRVPSDAVLGVKDDEFVRPNLTR</sequence>
<feature type="region of interest" description="Disordered" evidence="5">
    <location>
        <begin position="297"/>
        <end position="326"/>
    </location>
</feature>
<evidence type="ECO:0000256" key="3">
    <source>
        <dbReference type="ARBA" id="ARBA00022729"/>
    </source>
</evidence>
<gene>
    <name evidence="6" type="ORF">DN745_08955</name>
</gene>
<dbReference type="OrthoDB" id="140937at2"/>
<feature type="compositionally biased region" description="Basic and acidic residues" evidence="5">
    <location>
        <begin position="421"/>
        <end position="430"/>
    </location>
</feature>
<dbReference type="InterPro" id="IPR053180">
    <property type="entry name" value="Ca-binding_acidic-repeat"/>
</dbReference>
<keyword evidence="4" id="KW-0106">Calcium</keyword>
<keyword evidence="7" id="KW-1185">Reference proteome</keyword>
<reference evidence="6 7" key="1">
    <citation type="submission" date="2018-06" db="EMBL/GenBank/DDBJ databases">
        <title>Lujinxingia sediminis gen. nov. sp. nov., a new facultative anaerobic member of the class Deltaproteobacteria, and proposal of Lujinxingaceae fam. nov.</title>
        <authorList>
            <person name="Guo L.-Y."/>
            <person name="Li C.-M."/>
            <person name="Wang S."/>
            <person name="Du Z.-J."/>
        </authorList>
    </citation>
    <scope>NUCLEOTIDE SEQUENCE [LARGE SCALE GENOMIC DNA]</scope>
    <source>
        <strain evidence="6 7">FA350</strain>
    </source>
</reference>
<accession>A0A2Z4FKV1</accession>
<evidence type="ECO:0000256" key="2">
    <source>
        <dbReference type="ARBA" id="ARBA00022525"/>
    </source>
</evidence>
<dbReference type="GO" id="GO:0005509">
    <property type="term" value="F:calcium ion binding"/>
    <property type="evidence" value="ECO:0007669"/>
    <property type="project" value="InterPro"/>
</dbReference>
<evidence type="ECO:0000256" key="4">
    <source>
        <dbReference type="ARBA" id="ARBA00022837"/>
    </source>
</evidence>
<dbReference type="AlphaFoldDB" id="A0A2Z4FKV1"/>
<evidence type="ECO:0000256" key="1">
    <source>
        <dbReference type="ARBA" id="ARBA00004613"/>
    </source>
</evidence>
<dbReference type="KEGG" id="bsed:DN745_08955"/>
<evidence type="ECO:0000313" key="6">
    <source>
        <dbReference type="EMBL" id="AWV89460.1"/>
    </source>
</evidence>
<evidence type="ECO:0008006" key="8">
    <source>
        <dbReference type="Google" id="ProtNLM"/>
    </source>
</evidence>
<evidence type="ECO:0000313" key="7">
    <source>
        <dbReference type="Proteomes" id="UP000249799"/>
    </source>
</evidence>
<dbReference type="InterPro" id="IPR059100">
    <property type="entry name" value="TSP3_bac"/>
</dbReference>
<dbReference type="InterPro" id="IPR028974">
    <property type="entry name" value="TSP_type-3_rpt"/>
</dbReference>
<proteinExistence type="predicted"/>
<dbReference type="SUPFAM" id="SSF103647">
    <property type="entry name" value="TSP type-3 repeat"/>
    <property type="match status" value="1"/>
</dbReference>
<dbReference type="Pfam" id="PF18884">
    <property type="entry name" value="TSP3_bac"/>
    <property type="match status" value="4"/>
</dbReference>
<organism evidence="6 7">
    <name type="scientific">Bradymonas sediminis</name>
    <dbReference type="NCBI Taxonomy" id="1548548"/>
    <lineage>
        <taxon>Bacteria</taxon>
        <taxon>Deltaproteobacteria</taxon>
        <taxon>Bradymonadales</taxon>
        <taxon>Bradymonadaceae</taxon>
        <taxon>Bradymonas</taxon>
    </lineage>
</organism>
<keyword evidence="3" id="KW-0732">Signal</keyword>